<keyword evidence="3" id="KW-0813">Transport</keyword>
<keyword evidence="8" id="KW-0406">Ion transport</keyword>
<dbReference type="AlphaFoldDB" id="A0A396JXB7"/>
<evidence type="ECO:0000313" key="11">
    <source>
        <dbReference type="EMBL" id="RHN80848.1"/>
    </source>
</evidence>
<evidence type="ECO:0000256" key="7">
    <source>
        <dbReference type="ARBA" id="ARBA00022989"/>
    </source>
</evidence>
<dbReference type="GO" id="GO:0004427">
    <property type="term" value="F:inorganic diphosphate phosphatase activity"/>
    <property type="evidence" value="ECO:0007669"/>
    <property type="project" value="InterPro"/>
</dbReference>
<feature type="transmembrane region" description="Helical" evidence="10">
    <location>
        <begin position="12"/>
        <end position="34"/>
    </location>
</feature>
<gene>
    <name evidence="11" type="ORF">MtrunA17_Chr1g0192681</name>
</gene>
<keyword evidence="9 10" id="KW-0472">Membrane</keyword>
<protein>
    <recommendedName>
        <fullName evidence="2">H(+)-exporting diphosphatase</fullName>
        <ecNumber evidence="2">7.1.3.1</ecNumber>
    </recommendedName>
</protein>
<accession>A0A396JXB7</accession>
<evidence type="ECO:0000256" key="8">
    <source>
        <dbReference type="ARBA" id="ARBA00023065"/>
    </source>
</evidence>
<keyword evidence="5" id="KW-0460">Magnesium</keyword>
<comment type="caution">
    <text evidence="11">The sequence shown here is derived from an EMBL/GenBank/DDBJ whole genome shotgun (WGS) entry which is preliminary data.</text>
</comment>
<evidence type="ECO:0000256" key="1">
    <source>
        <dbReference type="ARBA" id="ARBA00004127"/>
    </source>
</evidence>
<dbReference type="GO" id="GO:0012505">
    <property type="term" value="C:endomembrane system"/>
    <property type="evidence" value="ECO:0007669"/>
    <property type="project" value="UniProtKB-SubCell"/>
</dbReference>
<keyword evidence="11" id="KW-0378">Hydrolase</keyword>
<comment type="subcellular location">
    <subcellularLocation>
        <location evidence="1">Endomembrane system</location>
        <topology evidence="1">Multi-pass membrane protein</topology>
    </subcellularLocation>
</comment>
<evidence type="ECO:0000256" key="2">
    <source>
        <dbReference type="ARBA" id="ARBA00013242"/>
    </source>
</evidence>
<name>A0A396JXB7_MEDTR</name>
<reference evidence="11" key="1">
    <citation type="journal article" date="2018" name="Nat. Plants">
        <title>Whole-genome landscape of Medicago truncatula symbiotic genes.</title>
        <authorList>
            <person name="Pecrix Y."/>
            <person name="Gamas P."/>
            <person name="Carrere S."/>
        </authorList>
    </citation>
    <scope>NUCLEOTIDE SEQUENCE</scope>
    <source>
        <tissue evidence="11">Leaves</tissue>
    </source>
</reference>
<dbReference type="EMBL" id="PSQE01000001">
    <property type="protein sequence ID" value="RHN80848.1"/>
    <property type="molecule type" value="Genomic_DNA"/>
</dbReference>
<evidence type="ECO:0000256" key="3">
    <source>
        <dbReference type="ARBA" id="ARBA00022448"/>
    </source>
</evidence>
<evidence type="ECO:0000256" key="9">
    <source>
        <dbReference type="ARBA" id="ARBA00023136"/>
    </source>
</evidence>
<dbReference type="Proteomes" id="UP000265566">
    <property type="component" value="Chromosome 1"/>
</dbReference>
<sequence>MNGLVLMLMPSLVLFPASVVAFCFGAVMGFLLAANGMLKRLINSECFNTKGFYWFDYLSNASLPIFSMTMKSVGVQLSKMVVEVHSKFNSIRSLIKKRAKPDYATCIKISIDALLKKTITPGILVMLTPLIAATFFRFHVWIAAEFGKFTVAP</sequence>
<keyword evidence="4 10" id="KW-0812">Transmembrane</keyword>
<evidence type="ECO:0000256" key="4">
    <source>
        <dbReference type="ARBA" id="ARBA00022692"/>
    </source>
</evidence>
<keyword evidence="6" id="KW-1278">Translocase</keyword>
<evidence type="ECO:0000256" key="5">
    <source>
        <dbReference type="ARBA" id="ARBA00022842"/>
    </source>
</evidence>
<keyword evidence="7 10" id="KW-1133">Transmembrane helix</keyword>
<proteinExistence type="predicted"/>
<dbReference type="GO" id="GO:0009678">
    <property type="term" value="F:diphosphate hydrolysis-driven proton transmembrane transporter activity"/>
    <property type="evidence" value="ECO:0007669"/>
    <property type="project" value="UniProtKB-EC"/>
</dbReference>
<dbReference type="GO" id="GO:0016020">
    <property type="term" value="C:membrane"/>
    <property type="evidence" value="ECO:0007669"/>
    <property type="project" value="InterPro"/>
</dbReference>
<dbReference type="InterPro" id="IPR004131">
    <property type="entry name" value="PPase-energised_H-pump"/>
</dbReference>
<dbReference type="EC" id="7.1.3.1" evidence="2"/>
<evidence type="ECO:0000256" key="10">
    <source>
        <dbReference type="SAM" id="Phobius"/>
    </source>
</evidence>
<dbReference type="Pfam" id="PF03030">
    <property type="entry name" value="H_PPase"/>
    <property type="match status" value="1"/>
</dbReference>
<feature type="transmembrane region" description="Helical" evidence="10">
    <location>
        <begin position="123"/>
        <end position="144"/>
    </location>
</feature>
<organism evidence="11">
    <name type="scientific">Medicago truncatula</name>
    <name type="common">Barrel medic</name>
    <name type="synonym">Medicago tribuloides</name>
    <dbReference type="NCBI Taxonomy" id="3880"/>
    <lineage>
        <taxon>Eukaryota</taxon>
        <taxon>Viridiplantae</taxon>
        <taxon>Streptophyta</taxon>
        <taxon>Embryophyta</taxon>
        <taxon>Tracheophyta</taxon>
        <taxon>Spermatophyta</taxon>
        <taxon>Magnoliopsida</taxon>
        <taxon>eudicotyledons</taxon>
        <taxon>Gunneridae</taxon>
        <taxon>Pentapetalae</taxon>
        <taxon>rosids</taxon>
        <taxon>fabids</taxon>
        <taxon>Fabales</taxon>
        <taxon>Fabaceae</taxon>
        <taxon>Papilionoideae</taxon>
        <taxon>50 kb inversion clade</taxon>
        <taxon>NPAAA clade</taxon>
        <taxon>Hologalegina</taxon>
        <taxon>IRL clade</taxon>
        <taxon>Trifolieae</taxon>
        <taxon>Medicago</taxon>
    </lineage>
</organism>
<evidence type="ECO:0000256" key="6">
    <source>
        <dbReference type="ARBA" id="ARBA00022967"/>
    </source>
</evidence>
<dbReference type="Gramene" id="rna4823">
    <property type="protein sequence ID" value="RHN80848.1"/>
    <property type="gene ID" value="gene4823"/>
</dbReference>
<dbReference type="PANTHER" id="PTHR31998">
    <property type="entry name" value="K(+)-INSENSITIVE PYROPHOSPHATE-ENERGIZED PROTON PUMP"/>
    <property type="match status" value="1"/>
</dbReference>